<sequence length="342" mass="37643">MTSASGESSHQFDEFVTDVISDQSLVGASPLPAVSEVAIAAADSSLPVAALQHLIDGVHSFTGLNWWASIALTTIMIRGATVPLLINQMRSLTKLNLMRPHLEELNQKFKETAMEPDAVSQHQQRVMALFREHGVTPFTPLKGLLIQGPIFVCFFLAIRNMAEKVPSFHTGGTLWFVDLTTPDSFFVLPILTSLTFWILVECNMQEGMEGNPMTGTMKKYCRILALVAIPVTMGFPKAIFGYWLTSNLFSLLYGTVMRQPGIKKILNIPEVLDSSISASQTTVSTTPPTRQDNFMSDPAPSPSSLKETPKFGSRRISSASVISQRIRSLQRKVKARNKAKKA</sequence>
<accession>A0ACB9QDU8</accession>
<evidence type="ECO:0000313" key="2">
    <source>
        <dbReference type="Proteomes" id="UP001057402"/>
    </source>
</evidence>
<comment type="caution">
    <text evidence="1">The sequence shown here is derived from an EMBL/GenBank/DDBJ whole genome shotgun (WGS) entry which is preliminary data.</text>
</comment>
<reference evidence="2" key="1">
    <citation type="journal article" date="2023" name="Front. Plant Sci.">
        <title>Chromosomal-level genome assembly of Melastoma candidum provides insights into trichome evolution.</title>
        <authorList>
            <person name="Zhong Y."/>
            <person name="Wu W."/>
            <person name="Sun C."/>
            <person name="Zou P."/>
            <person name="Liu Y."/>
            <person name="Dai S."/>
            <person name="Zhou R."/>
        </authorList>
    </citation>
    <scope>NUCLEOTIDE SEQUENCE [LARGE SCALE GENOMIC DNA]</scope>
</reference>
<evidence type="ECO:0000313" key="1">
    <source>
        <dbReference type="EMBL" id="KAI4364694.1"/>
    </source>
</evidence>
<gene>
    <name evidence="1" type="ORF">MLD38_020750</name>
</gene>
<protein>
    <submittedName>
        <fullName evidence="1">Uncharacterized protein</fullName>
    </submittedName>
</protein>
<organism evidence="1 2">
    <name type="scientific">Melastoma candidum</name>
    <dbReference type="NCBI Taxonomy" id="119954"/>
    <lineage>
        <taxon>Eukaryota</taxon>
        <taxon>Viridiplantae</taxon>
        <taxon>Streptophyta</taxon>
        <taxon>Embryophyta</taxon>
        <taxon>Tracheophyta</taxon>
        <taxon>Spermatophyta</taxon>
        <taxon>Magnoliopsida</taxon>
        <taxon>eudicotyledons</taxon>
        <taxon>Gunneridae</taxon>
        <taxon>Pentapetalae</taxon>
        <taxon>rosids</taxon>
        <taxon>malvids</taxon>
        <taxon>Myrtales</taxon>
        <taxon>Melastomataceae</taxon>
        <taxon>Melastomatoideae</taxon>
        <taxon>Melastomateae</taxon>
        <taxon>Melastoma</taxon>
    </lineage>
</organism>
<dbReference type="Proteomes" id="UP001057402">
    <property type="component" value="Chromosome 6"/>
</dbReference>
<dbReference type="EMBL" id="CM042885">
    <property type="protein sequence ID" value="KAI4364694.1"/>
    <property type="molecule type" value="Genomic_DNA"/>
</dbReference>
<keyword evidence="2" id="KW-1185">Reference proteome</keyword>
<name>A0ACB9QDU8_9MYRT</name>
<proteinExistence type="predicted"/>